<dbReference type="PANTHER" id="PTHR24072">
    <property type="entry name" value="RHO FAMILY GTPASE"/>
    <property type="match status" value="1"/>
</dbReference>
<evidence type="ECO:0000313" key="12">
    <source>
        <dbReference type="WBParaSite" id="MBELARI_LOCUS9733"/>
    </source>
</evidence>
<dbReference type="WBParaSite" id="MBELARI_LOCUS9733">
    <property type="protein sequence ID" value="MBELARI_LOCUS9733"/>
    <property type="gene ID" value="MBELARI_LOCUS9733"/>
</dbReference>
<dbReference type="InterPro" id="IPR005225">
    <property type="entry name" value="Small_GTP-bd"/>
</dbReference>
<evidence type="ECO:0000256" key="2">
    <source>
        <dbReference type="ARBA" id="ARBA00010142"/>
    </source>
</evidence>
<name>A0AAF3FR77_9BILA</name>
<dbReference type="PROSITE" id="PS51420">
    <property type="entry name" value="RHO"/>
    <property type="match status" value="1"/>
</dbReference>
<evidence type="ECO:0000256" key="5">
    <source>
        <dbReference type="ARBA" id="ARBA00022741"/>
    </source>
</evidence>
<keyword evidence="5" id="KW-0547">Nucleotide-binding</keyword>
<dbReference type="PROSITE" id="PS51419">
    <property type="entry name" value="RAB"/>
    <property type="match status" value="1"/>
</dbReference>
<dbReference type="SMART" id="SM00174">
    <property type="entry name" value="RHO"/>
    <property type="match status" value="1"/>
</dbReference>
<sequence>MEPSSSTDNGKKSSIGNLSANLTGGMGYQNFQDVPRLKLVVVGDSYTGKTSLLYSYTEQRFVTKYDTTVFDNFAVNINIEGKRYLVNLFDTAGQEDYAHLRTLSYPQANVFLLCFSMVDGKTLDAAQITWMPEIRKYTGQMLPVLPVILVGTKEDLWEKEPETQRLSLEKAEKIAQEMGCISFIPCSALTQRGLKRVFDEAFLAGTGALIKNEAPPPLCCSIL</sequence>
<keyword evidence="4" id="KW-0488">Methylation</keyword>
<dbReference type="Proteomes" id="UP000887575">
    <property type="component" value="Unassembled WGS sequence"/>
</dbReference>
<dbReference type="CDD" id="cd00157">
    <property type="entry name" value="Rho"/>
    <property type="match status" value="1"/>
</dbReference>
<dbReference type="SMART" id="SM00175">
    <property type="entry name" value="RAB"/>
    <property type="match status" value="1"/>
</dbReference>
<dbReference type="NCBIfam" id="TIGR00231">
    <property type="entry name" value="small_GTP"/>
    <property type="match status" value="1"/>
</dbReference>
<dbReference type="SUPFAM" id="SSF52540">
    <property type="entry name" value="P-loop containing nucleoside triphosphate hydrolases"/>
    <property type="match status" value="1"/>
</dbReference>
<keyword evidence="10" id="KW-1185">Reference proteome</keyword>
<organism evidence="10 12">
    <name type="scientific">Mesorhabditis belari</name>
    <dbReference type="NCBI Taxonomy" id="2138241"/>
    <lineage>
        <taxon>Eukaryota</taxon>
        <taxon>Metazoa</taxon>
        <taxon>Ecdysozoa</taxon>
        <taxon>Nematoda</taxon>
        <taxon>Chromadorea</taxon>
        <taxon>Rhabditida</taxon>
        <taxon>Rhabditina</taxon>
        <taxon>Rhabditomorpha</taxon>
        <taxon>Rhabditoidea</taxon>
        <taxon>Rhabditidae</taxon>
        <taxon>Mesorhabditinae</taxon>
        <taxon>Mesorhabditis</taxon>
    </lineage>
</organism>
<dbReference type="FunFam" id="3.40.50.300:FF:000983">
    <property type="entry name" value="Rho family GTPase"/>
    <property type="match status" value="1"/>
</dbReference>
<dbReference type="PRINTS" id="PR00449">
    <property type="entry name" value="RASTRNSFRMNG"/>
</dbReference>
<comment type="similarity">
    <text evidence="2">Belongs to the small GTPase superfamily. Rho family.</text>
</comment>
<evidence type="ECO:0000256" key="8">
    <source>
        <dbReference type="ARBA" id="ARBA00023288"/>
    </source>
</evidence>
<evidence type="ECO:0000256" key="6">
    <source>
        <dbReference type="ARBA" id="ARBA00023134"/>
    </source>
</evidence>
<dbReference type="AlphaFoldDB" id="A0AAF3FR77"/>
<reference evidence="11 12" key="1">
    <citation type="submission" date="2024-02" db="UniProtKB">
        <authorList>
            <consortium name="WormBaseParasite"/>
        </authorList>
    </citation>
    <scope>IDENTIFICATION</scope>
</reference>
<dbReference type="PROSITE" id="PS51421">
    <property type="entry name" value="RAS"/>
    <property type="match status" value="1"/>
</dbReference>
<dbReference type="Gene3D" id="3.40.50.300">
    <property type="entry name" value="P-loop containing nucleotide triphosphate hydrolases"/>
    <property type="match status" value="1"/>
</dbReference>
<keyword evidence="9" id="KW-0636">Prenylation</keyword>
<proteinExistence type="inferred from homology"/>
<keyword evidence="6" id="KW-0342">GTP-binding</keyword>
<evidence type="ECO:0000256" key="9">
    <source>
        <dbReference type="ARBA" id="ARBA00023289"/>
    </source>
</evidence>
<dbReference type="SMART" id="SM00173">
    <property type="entry name" value="RAS"/>
    <property type="match status" value="1"/>
</dbReference>
<evidence type="ECO:0000256" key="1">
    <source>
        <dbReference type="ARBA" id="ARBA00004342"/>
    </source>
</evidence>
<dbReference type="Pfam" id="PF00071">
    <property type="entry name" value="Ras"/>
    <property type="match status" value="1"/>
</dbReference>
<accession>A0AAF3FR77</accession>
<dbReference type="GO" id="GO:0005525">
    <property type="term" value="F:GTP binding"/>
    <property type="evidence" value="ECO:0007669"/>
    <property type="project" value="UniProtKB-KW"/>
</dbReference>
<comment type="subcellular location">
    <subcellularLocation>
        <location evidence="1">Cell membrane</location>
        <topology evidence="1">Lipid-anchor</topology>
        <orientation evidence="1">Cytoplasmic side</orientation>
    </subcellularLocation>
</comment>
<evidence type="ECO:0000313" key="10">
    <source>
        <dbReference type="Proteomes" id="UP000887575"/>
    </source>
</evidence>
<dbReference type="InterPro" id="IPR027417">
    <property type="entry name" value="P-loop_NTPase"/>
</dbReference>
<evidence type="ECO:0000256" key="3">
    <source>
        <dbReference type="ARBA" id="ARBA00022475"/>
    </source>
</evidence>
<dbReference type="InterPro" id="IPR003578">
    <property type="entry name" value="Small_GTPase_Rho"/>
</dbReference>
<keyword evidence="8" id="KW-0449">Lipoprotein</keyword>
<evidence type="ECO:0000256" key="7">
    <source>
        <dbReference type="ARBA" id="ARBA00023136"/>
    </source>
</evidence>
<evidence type="ECO:0000256" key="4">
    <source>
        <dbReference type="ARBA" id="ARBA00022481"/>
    </source>
</evidence>
<dbReference type="WBParaSite" id="MBELARI_LOCUS9343">
    <property type="protein sequence ID" value="MBELARI_LOCUS9343"/>
    <property type="gene ID" value="MBELARI_LOCUS9343"/>
</dbReference>
<keyword evidence="3" id="KW-1003">Cell membrane</keyword>
<dbReference type="GO" id="GO:0005886">
    <property type="term" value="C:plasma membrane"/>
    <property type="evidence" value="ECO:0007669"/>
    <property type="project" value="UniProtKB-SubCell"/>
</dbReference>
<dbReference type="InterPro" id="IPR001806">
    <property type="entry name" value="Small_GTPase"/>
</dbReference>
<evidence type="ECO:0000313" key="11">
    <source>
        <dbReference type="WBParaSite" id="MBELARI_LOCUS9343"/>
    </source>
</evidence>
<protein>
    <submittedName>
        <fullName evidence="11 12">Uncharacterized protein</fullName>
    </submittedName>
</protein>
<dbReference type="GO" id="GO:0003924">
    <property type="term" value="F:GTPase activity"/>
    <property type="evidence" value="ECO:0007669"/>
    <property type="project" value="InterPro"/>
</dbReference>
<keyword evidence="7" id="KW-0472">Membrane</keyword>
<dbReference type="GO" id="GO:0007264">
    <property type="term" value="P:small GTPase-mediated signal transduction"/>
    <property type="evidence" value="ECO:0007669"/>
    <property type="project" value="InterPro"/>
</dbReference>